<evidence type="ECO:0000313" key="1">
    <source>
        <dbReference type="EMBL" id="KAA8899008.1"/>
    </source>
</evidence>
<dbReference type="AlphaFoldDB" id="A0A5J5ENH3"/>
<name>A0A5J5ENH3_9PEZI</name>
<sequence>MATKNHSHMPKGAVNEPPPIAFSVRGCSLRTDALLRCVWLGALWHVPVAWLAASEDSNSNLVSVQVSFRCAASMKLQFIEMPTSSSLIPNDPNCQDGISYFRLCAPKQNPRGRGGCSCRRTYHLSFTCEAQSPSSLSSSLRLHPSRFTIFLAQPPRLPKKNYLPFVIQPTNLPIEIPDALSRPILPPPCLERPFPPFASTTPRLDASSFT</sequence>
<protein>
    <submittedName>
        <fullName evidence="1">Uncharacterized protein</fullName>
    </submittedName>
</protein>
<gene>
    <name evidence="1" type="ORF">FN846DRAFT_190115</name>
</gene>
<dbReference type="EMBL" id="VXIS01000174">
    <property type="protein sequence ID" value="KAA8899008.1"/>
    <property type="molecule type" value="Genomic_DNA"/>
</dbReference>
<reference evidence="1 2" key="1">
    <citation type="submission" date="2019-09" db="EMBL/GenBank/DDBJ databases">
        <title>Draft genome of the ectomycorrhizal ascomycete Sphaerosporella brunnea.</title>
        <authorList>
            <consortium name="DOE Joint Genome Institute"/>
            <person name="Benucci G.M."/>
            <person name="Marozzi G."/>
            <person name="Antonielli L."/>
            <person name="Sanchez S."/>
            <person name="Marco P."/>
            <person name="Wang X."/>
            <person name="Falini L.B."/>
            <person name="Barry K."/>
            <person name="Haridas S."/>
            <person name="Lipzen A."/>
            <person name="Labutti K."/>
            <person name="Grigoriev I.V."/>
            <person name="Murat C."/>
            <person name="Martin F."/>
            <person name="Albertini E."/>
            <person name="Donnini D."/>
            <person name="Bonito G."/>
        </authorList>
    </citation>
    <scope>NUCLEOTIDE SEQUENCE [LARGE SCALE GENOMIC DNA]</scope>
    <source>
        <strain evidence="1 2">Sb_GMNB300</strain>
    </source>
</reference>
<evidence type="ECO:0000313" key="2">
    <source>
        <dbReference type="Proteomes" id="UP000326924"/>
    </source>
</evidence>
<accession>A0A5J5ENH3</accession>
<dbReference type="Proteomes" id="UP000326924">
    <property type="component" value="Unassembled WGS sequence"/>
</dbReference>
<proteinExistence type="predicted"/>
<comment type="caution">
    <text evidence="1">The sequence shown here is derived from an EMBL/GenBank/DDBJ whole genome shotgun (WGS) entry which is preliminary data.</text>
</comment>
<dbReference type="InParanoid" id="A0A5J5ENH3"/>
<keyword evidence="2" id="KW-1185">Reference proteome</keyword>
<organism evidence="1 2">
    <name type="scientific">Sphaerosporella brunnea</name>
    <dbReference type="NCBI Taxonomy" id="1250544"/>
    <lineage>
        <taxon>Eukaryota</taxon>
        <taxon>Fungi</taxon>
        <taxon>Dikarya</taxon>
        <taxon>Ascomycota</taxon>
        <taxon>Pezizomycotina</taxon>
        <taxon>Pezizomycetes</taxon>
        <taxon>Pezizales</taxon>
        <taxon>Pyronemataceae</taxon>
        <taxon>Sphaerosporella</taxon>
    </lineage>
</organism>